<dbReference type="EMBL" id="JBBCAQ010000010">
    <property type="protein sequence ID" value="KAK7601091.1"/>
    <property type="molecule type" value="Genomic_DNA"/>
</dbReference>
<feature type="compositionally biased region" description="Polar residues" evidence="2">
    <location>
        <begin position="23"/>
        <end position="32"/>
    </location>
</feature>
<evidence type="ECO:0000256" key="1">
    <source>
        <dbReference type="ARBA" id="ARBA00022801"/>
    </source>
</evidence>
<keyword evidence="5" id="KW-1185">Reference proteome</keyword>
<dbReference type="PROSITE" id="PS50175">
    <property type="entry name" value="ASP_PROT_RETROV"/>
    <property type="match status" value="1"/>
</dbReference>
<evidence type="ECO:0000313" key="4">
    <source>
        <dbReference type="EMBL" id="KAK7601091.1"/>
    </source>
</evidence>
<organism evidence="4 5">
    <name type="scientific">Parthenolecanium corni</name>
    <dbReference type="NCBI Taxonomy" id="536013"/>
    <lineage>
        <taxon>Eukaryota</taxon>
        <taxon>Metazoa</taxon>
        <taxon>Ecdysozoa</taxon>
        <taxon>Arthropoda</taxon>
        <taxon>Hexapoda</taxon>
        <taxon>Insecta</taxon>
        <taxon>Pterygota</taxon>
        <taxon>Neoptera</taxon>
        <taxon>Paraneoptera</taxon>
        <taxon>Hemiptera</taxon>
        <taxon>Sternorrhyncha</taxon>
        <taxon>Coccoidea</taxon>
        <taxon>Coccidae</taxon>
        <taxon>Parthenolecanium</taxon>
    </lineage>
</organism>
<dbReference type="AlphaFoldDB" id="A0AAN9TN93"/>
<dbReference type="Proteomes" id="UP001367676">
    <property type="component" value="Unassembled WGS sequence"/>
</dbReference>
<gene>
    <name evidence="4" type="ORF">V9T40_008532</name>
</gene>
<feature type="compositionally biased region" description="Basic residues" evidence="2">
    <location>
        <begin position="48"/>
        <end position="57"/>
    </location>
</feature>
<feature type="domain" description="Peptidase A2" evidence="3">
    <location>
        <begin position="98"/>
        <end position="170"/>
    </location>
</feature>
<evidence type="ECO:0000256" key="2">
    <source>
        <dbReference type="SAM" id="MobiDB-lite"/>
    </source>
</evidence>
<dbReference type="GO" id="GO:0004190">
    <property type="term" value="F:aspartic-type endopeptidase activity"/>
    <property type="evidence" value="ECO:0007669"/>
    <property type="project" value="InterPro"/>
</dbReference>
<feature type="region of interest" description="Disordered" evidence="2">
    <location>
        <begin position="1"/>
        <end position="61"/>
    </location>
</feature>
<name>A0AAN9TN93_9HEMI</name>
<comment type="caution">
    <text evidence="4">The sequence shown here is derived from an EMBL/GenBank/DDBJ whole genome shotgun (WGS) entry which is preliminary data.</text>
</comment>
<protein>
    <recommendedName>
        <fullName evidence="3">Peptidase A2 domain-containing protein</fullName>
    </recommendedName>
</protein>
<evidence type="ECO:0000313" key="5">
    <source>
        <dbReference type="Proteomes" id="UP001367676"/>
    </source>
</evidence>
<evidence type="ECO:0000259" key="3">
    <source>
        <dbReference type="PROSITE" id="PS50175"/>
    </source>
</evidence>
<accession>A0AAN9TN93</accession>
<sequence>MDVGPSRTIATVGAQSAVHPNMPVNQQQLSELSQGQRSRGRSASPHPNRSRNRSRSRGKFDNCLRQAGEKQVDASQSAAEDAASHSRRLFIFDPKTRQSYLIDTGADVSVLPVARGQRPQPSDYKFYAANGTPINTYGGQQVTMDRGLRRAFKWSFIVADVSYPIIGADMLEHFALLVDLRNKCLTDRVTLLSTNCVLEARHFIVYTDHKPLVYAFTKKAENTPPHRLRHLNFISQYTTNIRHVKGIENIPADTLSRFGAVSVPTIVPYGELFVELESDEEMLSLLRSAFTGLKLHKGECASKVSTPKYVEQPLSMPVSSKGIRFLIDELGVTL</sequence>
<dbReference type="InterPro" id="IPR021109">
    <property type="entry name" value="Peptidase_aspartic_dom_sf"/>
</dbReference>
<dbReference type="FunFam" id="2.40.70.10:FF:000130">
    <property type="entry name" value="Retrovirus-related Pol polyprotein from transposon opus-like Protein"/>
    <property type="match status" value="1"/>
</dbReference>
<dbReference type="SUPFAM" id="SSF50630">
    <property type="entry name" value="Acid proteases"/>
    <property type="match status" value="1"/>
</dbReference>
<feature type="compositionally biased region" description="Low complexity" evidence="2">
    <location>
        <begin position="33"/>
        <end position="47"/>
    </location>
</feature>
<keyword evidence="1" id="KW-0378">Hydrolase</keyword>
<proteinExistence type="predicted"/>
<reference evidence="4 5" key="1">
    <citation type="submission" date="2024-03" db="EMBL/GenBank/DDBJ databases">
        <title>Adaptation during the transition from Ophiocordyceps entomopathogen to insect associate is accompanied by gene loss and intensified selection.</title>
        <authorList>
            <person name="Ward C.M."/>
            <person name="Onetto C.A."/>
            <person name="Borneman A.R."/>
        </authorList>
    </citation>
    <scope>NUCLEOTIDE SEQUENCE [LARGE SCALE GENOMIC DNA]</scope>
    <source>
        <strain evidence="4">AWRI1</strain>
        <tissue evidence="4">Single Adult Female</tissue>
    </source>
</reference>
<dbReference type="Gene3D" id="2.40.70.10">
    <property type="entry name" value="Acid Proteases"/>
    <property type="match status" value="1"/>
</dbReference>
<dbReference type="GO" id="GO:0006508">
    <property type="term" value="P:proteolysis"/>
    <property type="evidence" value="ECO:0007669"/>
    <property type="project" value="InterPro"/>
</dbReference>
<dbReference type="InterPro" id="IPR001995">
    <property type="entry name" value="Peptidase_A2_cat"/>
</dbReference>